<name>A0ABR5KYT1_PSEAV</name>
<evidence type="ECO:0000256" key="1">
    <source>
        <dbReference type="SAM" id="MobiDB-lite"/>
    </source>
</evidence>
<dbReference type="Proteomes" id="UP000037943">
    <property type="component" value="Unassembled WGS sequence"/>
</dbReference>
<reference evidence="2 3" key="1">
    <citation type="submission" date="2015-07" db="EMBL/GenBank/DDBJ databases">
        <authorList>
            <person name="O'Brien H.E."/>
            <person name="Thakur S."/>
            <person name="Gong Y."/>
            <person name="Wang P.W."/>
            <person name="Guttman D.S."/>
        </authorList>
    </citation>
    <scope>NUCLEOTIDE SEQUENCE [LARGE SCALE GENOMIC DNA]</scope>
    <source>
        <strain evidence="2 3">107</strain>
    </source>
</reference>
<feature type="region of interest" description="Disordered" evidence="1">
    <location>
        <begin position="1"/>
        <end position="52"/>
    </location>
</feature>
<evidence type="ECO:0000313" key="2">
    <source>
        <dbReference type="EMBL" id="KPC20816.1"/>
    </source>
</evidence>
<gene>
    <name evidence="2" type="ORF">AC499_4077</name>
</gene>
<evidence type="ECO:0000313" key="3">
    <source>
        <dbReference type="Proteomes" id="UP000037943"/>
    </source>
</evidence>
<feature type="compositionally biased region" description="Polar residues" evidence="1">
    <location>
        <begin position="22"/>
        <end position="46"/>
    </location>
</feature>
<proteinExistence type="predicted"/>
<accession>A0ABR5KYT1</accession>
<dbReference type="EMBL" id="LGLK01000020">
    <property type="protein sequence ID" value="KPC20816.1"/>
    <property type="molecule type" value="Genomic_DNA"/>
</dbReference>
<protein>
    <submittedName>
        <fullName evidence="2">Uncharacterized protein</fullName>
    </submittedName>
</protein>
<keyword evidence="3" id="KW-1185">Reference proteome</keyword>
<comment type="caution">
    <text evidence="2">The sequence shown here is derived from an EMBL/GenBank/DDBJ whole genome shotgun (WGS) entry which is preliminary data.</text>
</comment>
<reference evidence="2 3" key="2">
    <citation type="submission" date="2015-10" db="EMBL/GenBank/DDBJ databases">
        <title>Comparative genomics and high-throughput reverse genetic screens identify a new phytobacterial MAMP and an Arabidopsis receptor required for immune elicitation.</title>
        <authorList>
            <person name="Mott G.A."/>
            <person name="Thakur S."/>
            <person name="Wang P.W."/>
            <person name="Desveaux D."/>
            <person name="Guttman D.S."/>
        </authorList>
    </citation>
    <scope>NUCLEOTIDE SEQUENCE [LARGE SCALE GENOMIC DNA]</scope>
    <source>
        <strain evidence="2 3">107</strain>
    </source>
</reference>
<sequence>MSSSSPKIDGTKANVSLDRGCFTTSGRKQQSGHANSTFNTTPNSVVSLRASA</sequence>
<organism evidence="2 3">
    <name type="scientific">Pseudomonas amygdali pv. lachrymans</name>
    <name type="common">Pseudomonas syringae pv. lachrymans</name>
    <dbReference type="NCBI Taxonomy" id="53707"/>
    <lineage>
        <taxon>Bacteria</taxon>
        <taxon>Pseudomonadati</taxon>
        <taxon>Pseudomonadota</taxon>
        <taxon>Gammaproteobacteria</taxon>
        <taxon>Pseudomonadales</taxon>
        <taxon>Pseudomonadaceae</taxon>
        <taxon>Pseudomonas</taxon>
        <taxon>Pseudomonas amygdali</taxon>
    </lineage>
</organism>